<dbReference type="OrthoDB" id="9814461at2"/>
<evidence type="ECO:0000256" key="2">
    <source>
        <dbReference type="ARBA" id="ARBA00022475"/>
    </source>
</evidence>
<accession>A0A4R7C4B1</accession>
<name>A0A4R7C4B1_9HYPH</name>
<evidence type="ECO:0000256" key="4">
    <source>
        <dbReference type="ARBA" id="ARBA00022989"/>
    </source>
</evidence>
<reference evidence="7 8" key="1">
    <citation type="submission" date="2019-03" db="EMBL/GenBank/DDBJ databases">
        <title>Genomic Encyclopedia of Type Strains, Phase IV (KMG-IV): sequencing the most valuable type-strain genomes for metagenomic binning, comparative biology and taxonomic classification.</title>
        <authorList>
            <person name="Goeker M."/>
        </authorList>
    </citation>
    <scope>NUCLEOTIDE SEQUENCE [LARGE SCALE GENOMIC DNA]</scope>
    <source>
        <strain evidence="7 8">DSM 25903</strain>
    </source>
</reference>
<dbReference type="InterPro" id="IPR001851">
    <property type="entry name" value="ABC_transp_permease"/>
</dbReference>
<evidence type="ECO:0000313" key="8">
    <source>
        <dbReference type="Proteomes" id="UP000295122"/>
    </source>
</evidence>
<evidence type="ECO:0000256" key="6">
    <source>
        <dbReference type="SAM" id="Phobius"/>
    </source>
</evidence>
<sequence length="335" mass="34815">MSDRIAVDPPGPAATRVPRYFWPVAIFLALAALPALITDPFVLNMIMMSMLSAAAALAWNLSGGYAGQLSLGHAAFYGIGAYASTLLLLRAGISPLFGMLVGAGISALSAIVLGMITLRLKGSFFVMSTLAFGAVVHIGAMNFRDLTGGASGLAIPLNPSVVNLTFANKAVYVFIALGLVAAYYVATRLIAGSKLGYSLVAFRENHDAARALGIRTLPIRIGIFALSAGMTSIVGSLHAQYFLYIDPDSVMSLGLSLNFALMAIVGGLGTAYGPIIGAAVVTCVSLVMQIYLGNQVSGLTQLAYSAIVIVVLLSLPTGLGPGLRDALGRRFGWRP</sequence>
<keyword evidence="5 6" id="KW-0472">Membrane</keyword>
<gene>
    <name evidence="7" type="ORF">EV668_0226</name>
</gene>
<feature type="transmembrane region" description="Helical" evidence="6">
    <location>
        <begin position="74"/>
        <end position="93"/>
    </location>
</feature>
<protein>
    <submittedName>
        <fullName evidence="7">Amino acid/amide ABC transporter membrane protein 2 (HAAT family)</fullName>
    </submittedName>
</protein>
<keyword evidence="8" id="KW-1185">Reference proteome</keyword>
<evidence type="ECO:0000256" key="1">
    <source>
        <dbReference type="ARBA" id="ARBA00004651"/>
    </source>
</evidence>
<keyword evidence="3 6" id="KW-0812">Transmembrane</keyword>
<dbReference type="InterPro" id="IPR043428">
    <property type="entry name" value="LivM-like"/>
</dbReference>
<keyword evidence="2" id="KW-1003">Cell membrane</keyword>
<dbReference type="Proteomes" id="UP000295122">
    <property type="component" value="Unassembled WGS sequence"/>
</dbReference>
<evidence type="ECO:0000256" key="3">
    <source>
        <dbReference type="ARBA" id="ARBA00022692"/>
    </source>
</evidence>
<feature type="transmembrane region" description="Helical" evidence="6">
    <location>
        <begin position="43"/>
        <end position="62"/>
    </location>
</feature>
<keyword evidence="4 6" id="KW-1133">Transmembrane helix</keyword>
<dbReference type="PANTHER" id="PTHR30482">
    <property type="entry name" value="HIGH-AFFINITY BRANCHED-CHAIN AMINO ACID TRANSPORT SYSTEM PERMEASE"/>
    <property type="match status" value="1"/>
</dbReference>
<evidence type="ECO:0000256" key="5">
    <source>
        <dbReference type="ARBA" id="ARBA00023136"/>
    </source>
</evidence>
<evidence type="ECO:0000313" key="7">
    <source>
        <dbReference type="EMBL" id="TDR92981.1"/>
    </source>
</evidence>
<proteinExistence type="predicted"/>
<feature type="transmembrane region" description="Helical" evidence="6">
    <location>
        <begin position="304"/>
        <end position="323"/>
    </location>
</feature>
<dbReference type="EMBL" id="SNZR01000011">
    <property type="protein sequence ID" value="TDR92981.1"/>
    <property type="molecule type" value="Genomic_DNA"/>
</dbReference>
<dbReference type="PANTHER" id="PTHR30482:SF10">
    <property type="entry name" value="HIGH-AFFINITY BRANCHED-CHAIN AMINO ACID TRANSPORT PROTEIN BRAE"/>
    <property type="match status" value="1"/>
</dbReference>
<feature type="transmembrane region" description="Helical" evidence="6">
    <location>
        <begin position="221"/>
        <end position="244"/>
    </location>
</feature>
<comment type="subcellular location">
    <subcellularLocation>
        <location evidence="1">Cell membrane</location>
        <topology evidence="1">Multi-pass membrane protein</topology>
    </subcellularLocation>
</comment>
<dbReference type="Pfam" id="PF02653">
    <property type="entry name" value="BPD_transp_2"/>
    <property type="match status" value="1"/>
</dbReference>
<dbReference type="AlphaFoldDB" id="A0A4R7C4B1"/>
<feature type="transmembrane region" description="Helical" evidence="6">
    <location>
        <begin position="166"/>
        <end position="186"/>
    </location>
</feature>
<dbReference type="CDD" id="cd06581">
    <property type="entry name" value="TM_PBP1_LivM_like"/>
    <property type="match status" value="1"/>
</dbReference>
<dbReference type="GO" id="GO:0015658">
    <property type="term" value="F:branched-chain amino acid transmembrane transporter activity"/>
    <property type="evidence" value="ECO:0007669"/>
    <property type="project" value="InterPro"/>
</dbReference>
<dbReference type="RefSeq" id="WP_133768022.1">
    <property type="nucleotide sequence ID" value="NZ_SNZR01000011.1"/>
</dbReference>
<feature type="transmembrane region" description="Helical" evidence="6">
    <location>
        <begin position="99"/>
        <end position="118"/>
    </location>
</feature>
<feature type="transmembrane region" description="Helical" evidence="6">
    <location>
        <begin position="125"/>
        <end position="143"/>
    </location>
</feature>
<organism evidence="7 8">
    <name type="scientific">Enterovirga rhinocerotis</name>
    <dbReference type="NCBI Taxonomy" id="1339210"/>
    <lineage>
        <taxon>Bacteria</taxon>
        <taxon>Pseudomonadati</taxon>
        <taxon>Pseudomonadota</taxon>
        <taxon>Alphaproteobacteria</taxon>
        <taxon>Hyphomicrobiales</taxon>
        <taxon>Methylobacteriaceae</taxon>
        <taxon>Enterovirga</taxon>
    </lineage>
</organism>
<comment type="caution">
    <text evidence="7">The sequence shown here is derived from an EMBL/GenBank/DDBJ whole genome shotgun (WGS) entry which is preliminary data.</text>
</comment>
<dbReference type="GO" id="GO:0005886">
    <property type="term" value="C:plasma membrane"/>
    <property type="evidence" value="ECO:0007669"/>
    <property type="project" value="UniProtKB-SubCell"/>
</dbReference>
<feature type="transmembrane region" description="Helical" evidence="6">
    <location>
        <begin position="20"/>
        <end position="37"/>
    </location>
</feature>